<comment type="similarity">
    <text evidence="3">Belongs to the DAD/OST2 family.</text>
</comment>
<evidence type="ECO:0000259" key="13">
    <source>
        <dbReference type="PROSITE" id="PS50089"/>
    </source>
</evidence>
<feature type="transmembrane region" description="Helical" evidence="12">
    <location>
        <begin position="107"/>
        <end position="127"/>
    </location>
</feature>
<dbReference type="InterPro" id="IPR013083">
    <property type="entry name" value="Znf_RING/FYVE/PHD"/>
</dbReference>
<dbReference type="Pfam" id="PF13639">
    <property type="entry name" value="zf-RING_2"/>
    <property type="match status" value="1"/>
</dbReference>
<keyword evidence="9 12" id="KW-1133">Transmembrane helix</keyword>
<dbReference type="GO" id="GO:0061630">
    <property type="term" value="F:ubiquitin protein ligase activity"/>
    <property type="evidence" value="ECO:0007669"/>
    <property type="project" value="TreeGrafter"/>
</dbReference>
<proteinExistence type="inferred from homology"/>
<evidence type="ECO:0000256" key="10">
    <source>
        <dbReference type="ARBA" id="ARBA00023136"/>
    </source>
</evidence>
<reference evidence="14 15" key="1">
    <citation type="submission" date="2016-04" db="EMBL/GenBank/DDBJ databases">
        <title>The genome of Intoshia linei affirms orthonectids as highly simplified spiralians.</title>
        <authorList>
            <person name="Mikhailov K.V."/>
            <person name="Slusarev G.S."/>
            <person name="Nikitin M.A."/>
            <person name="Logacheva M.D."/>
            <person name="Penin A."/>
            <person name="Aleoshin V."/>
            <person name="Panchin Y.V."/>
        </authorList>
    </citation>
    <scope>NUCLEOTIDE SEQUENCE [LARGE SCALE GENOMIC DNA]</scope>
    <source>
        <strain evidence="14">Intl2013</strain>
        <tissue evidence="14">Whole animal</tissue>
    </source>
</reference>
<gene>
    <name evidence="14" type="ORF">A3Q56_04825</name>
</gene>
<dbReference type="InterPro" id="IPR003038">
    <property type="entry name" value="DAD/Ost2"/>
</dbReference>
<evidence type="ECO:0000256" key="7">
    <source>
        <dbReference type="ARBA" id="ARBA00022824"/>
    </source>
</evidence>
<dbReference type="GO" id="GO:0005829">
    <property type="term" value="C:cytosol"/>
    <property type="evidence" value="ECO:0007669"/>
    <property type="project" value="TreeGrafter"/>
</dbReference>
<dbReference type="GO" id="GO:0070936">
    <property type="term" value="P:protein K48-linked ubiquitination"/>
    <property type="evidence" value="ECO:0007669"/>
    <property type="project" value="TreeGrafter"/>
</dbReference>
<dbReference type="GO" id="GO:0000151">
    <property type="term" value="C:ubiquitin ligase complex"/>
    <property type="evidence" value="ECO:0007669"/>
    <property type="project" value="TreeGrafter"/>
</dbReference>
<dbReference type="Gene3D" id="3.30.40.10">
    <property type="entry name" value="Zinc/RING finger domain, C3HC4 (zinc finger)"/>
    <property type="match status" value="1"/>
</dbReference>
<evidence type="ECO:0000256" key="8">
    <source>
        <dbReference type="ARBA" id="ARBA00022833"/>
    </source>
</evidence>
<dbReference type="PANTHER" id="PTHR15067:SF5">
    <property type="entry name" value="E3 UBIQUITIN-PROTEIN LIGASE AMFR"/>
    <property type="match status" value="1"/>
</dbReference>
<evidence type="ECO:0000256" key="3">
    <source>
        <dbReference type="ARBA" id="ARBA00009386"/>
    </source>
</evidence>
<evidence type="ECO:0000256" key="4">
    <source>
        <dbReference type="ARBA" id="ARBA00022692"/>
    </source>
</evidence>
<sequence length="724" mass="84844">MFYMYKNVIFRYYCAFSSILFVSTAIYAYKNYPPMKTHCLPNDLNYNCRKTRSNIIYYVMTFLFGNISSNWVLINTSICYLLIVSKIIEKWVFTSLNTSELQYIKNAFWNFIFHKFTILFGVIVVAINTLCLWFLWFTFTGFVHLTQKACSFRLSMFTQKTIHSDRLHETHFSKKSVRMMFLLFGLQSLTAVFSVIAVFAGISLGWNIFILLINESIMLFIETLHLIISHSIHLWYRNDNTNDLYFSYIYANDFLFDTVYLLLDLFHHFHMLNWSSANLVISVATIVIVTRIHKILMKILNKYIRHIRSRNISKDMNLKFPLITNDQIGTIHQMCSICWMPMNTARQLPCNHYFHHHCIQTWFERDRTCPTCRKTYCIYSNTYTQSHYFGSYNQNSRLFVNLSRYISWFPVFTFEINRTNNINFNESGRVTEFPQYQFSYTDMIPQIMNLLPCATYNMVLSAVMNNSDSMDNAISEIIQNPEYLRLVDDRDASVDIFTNKKSVDYNLKEIDTTLACNRHSLFREQRRNLFQTALKQYSIEYLKFGFITSPQNKSLPMCLVCQKVYSNEAMKPSRTHHLDFNNALLTTLIFIVRYIHLPMKFKKNSKFPTKNTKFSSKSIFYEICDSYNANTGSTLKIIDVYLLCILFTGICQFLYCITIGSIAYNSFLAGFISSVAAFVLAVSLRIQLNSENASIFKGISEQRAIADFLFAHVILHLTVINMVG</sequence>
<comment type="caution">
    <text evidence="14">The sequence shown here is derived from an EMBL/GenBank/DDBJ whole genome shotgun (WGS) entry which is preliminary data.</text>
</comment>
<comment type="pathway">
    <text evidence="2">Protein modification; protein glycosylation.</text>
</comment>
<organism evidence="14 15">
    <name type="scientific">Intoshia linei</name>
    <dbReference type="NCBI Taxonomy" id="1819745"/>
    <lineage>
        <taxon>Eukaryota</taxon>
        <taxon>Metazoa</taxon>
        <taxon>Spiralia</taxon>
        <taxon>Lophotrochozoa</taxon>
        <taxon>Mesozoa</taxon>
        <taxon>Orthonectida</taxon>
        <taxon>Rhopaluridae</taxon>
        <taxon>Intoshia</taxon>
    </lineage>
</organism>
<dbReference type="SMART" id="SM00184">
    <property type="entry name" value="RING"/>
    <property type="match status" value="1"/>
</dbReference>
<accession>A0A177AZN5</accession>
<keyword evidence="15" id="KW-1185">Reference proteome</keyword>
<feature type="transmembrane region" description="Helical" evidence="12">
    <location>
        <begin position="177"/>
        <end position="202"/>
    </location>
</feature>
<keyword evidence="4 12" id="KW-0812">Transmembrane</keyword>
<dbReference type="Pfam" id="PF02109">
    <property type="entry name" value="DAD"/>
    <property type="match status" value="1"/>
</dbReference>
<evidence type="ECO:0000313" key="15">
    <source>
        <dbReference type="Proteomes" id="UP000078046"/>
    </source>
</evidence>
<keyword evidence="7" id="KW-0256">Endoplasmic reticulum</keyword>
<evidence type="ECO:0000313" key="14">
    <source>
        <dbReference type="EMBL" id="OAF67446.1"/>
    </source>
</evidence>
<feature type="transmembrane region" description="Helical" evidence="12">
    <location>
        <begin position="244"/>
        <end position="263"/>
    </location>
</feature>
<evidence type="ECO:0000256" key="2">
    <source>
        <dbReference type="ARBA" id="ARBA00004922"/>
    </source>
</evidence>
<keyword evidence="6 11" id="KW-0863">Zinc-finger</keyword>
<feature type="transmembrane region" description="Helical" evidence="12">
    <location>
        <begin position="666"/>
        <end position="684"/>
    </location>
</feature>
<dbReference type="GO" id="GO:0008270">
    <property type="term" value="F:zinc ion binding"/>
    <property type="evidence" value="ECO:0007669"/>
    <property type="project" value="UniProtKB-KW"/>
</dbReference>
<dbReference type="Proteomes" id="UP000078046">
    <property type="component" value="Unassembled WGS sequence"/>
</dbReference>
<feature type="transmembrane region" description="Helical" evidence="12">
    <location>
        <begin position="12"/>
        <end position="29"/>
    </location>
</feature>
<dbReference type="InterPro" id="IPR001841">
    <property type="entry name" value="Znf_RING"/>
</dbReference>
<dbReference type="GO" id="GO:0008250">
    <property type="term" value="C:oligosaccharyltransferase complex"/>
    <property type="evidence" value="ECO:0007669"/>
    <property type="project" value="InterPro"/>
</dbReference>
<name>A0A177AZN5_9BILA</name>
<evidence type="ECO:0000256" key="11">
    <source>
        <dbReference type="PROSITE-ProRule" id="PRU00175"/>
    </source>
</evidence>
<evidence type="ECO:0000256" key="5">
    <source>
        <dbReference type="ARBA" id="ARBA00022723"/>
    </source>
</evidence>
<keyword evidence="10 12" id="KW-0472">Membrane</keyword>
<dbReference type="PROSITE" id="PS50089">
    <property type="entry name" value="ZF_RING_2"/>
    <property type="match status" value="1"/>
</dbReference>
<keyword evidence="5" id="KW-0479">Metal-binding</keyword>
<dbReference type="GO" id="GO:0006511">
    <property type="term" value="P:ubiquitin-dependent protein catabolic process"/>
    <property type="evidence" value="ECO:0007669"/>
    <property type="project" value="TreeGrafter"/>
</dbReference>
<dbReference type="UniPathway" id="UPA00378"/>
<comment type="subcellular location">
    <subcellularLocation>
        <location evidence="1">Endoplasmic reticulum membrane</location>
        <topology evidence="1">Multi-pass membrane protein</topology>
    </subcellularLocation>
</comment>
<dbReference type="AlphaFoldDB" id="A0A177AZN5"/>
<feature type="transmembrane region" description="Helical" evidence="12">
    <location>
        <begin position="275"/>
        <end position="292"/>
    </location>
</feature>
<dbReference type="GO" id="GO:0030968">
    <property type="term" value="P:endoplasmic reticulum unfolded protein response"/>
    <property type="evidence" value="ECO:0007669"/>
    <property type="project" value="TreeGrafter"/>
</dbReference>
<feature type="transmembrane region" description="Helical" evidence="12">
    <location>
        <begin position="55"/>
        <end position="83"/>
    </location>
</feature>
<evidence type="ECO:0000256" key="12">
    <source>
        <dbReference type="SAM" id="Phobius"/>
    </source>
</evidence>
<feature type="transmembrane region" description="Helical" evidence="12">
    <location>
        <begin position="640"/>
        <end position="660"/>
    </location>
</feature>
<evidence type="ECO:0000256" key="9">
    <source>
        <dbReference type="ARBA" id="ARBA00022989"/>
    </source>
</evidence>
<dbReference type="OrthoDB" id="445566at2759"/>
<feature type="domain" description="RING-type" evidence="13">
    <location>
        <begin position="335"/>
        <end position="373"/>
    </location>
</feature>
<evidence type="ECO:0000256" key="6">
    <source>
        <dbReference type="ARBA" id="ARBA00022771"/>
    </source>
</evidence>
<dbReference type="PANTHER" id="PTHR15067">
    <property type="entry name" value="E3 UBIQUITIN-PROTEIN LIGASE RNF8"/>
    <property type="match status" value="1"/>
</dbReference>
<dbReference type="EMBL" id="LWCA01000658">
    <property type="protein sequence ID" value="OAF67446.1"/>
    <property type="molecule type" value="Genomic_DNA"/>
</dbReference>
<protein>
    <recommendedName>
        <fullName evidence="13">RING-type domain-containing protein</fullName>
    </recommendedName>
</protein>
<evidence type="ECO:0000256" key="1">
    <source>
        <dbReference type="ARBA" id="ARBA00004477"/>
    </source>
</evidence>
<feature type="transmembrane region" description="Helical" evidence="12">
    <location>
        <begin position="704"/>
        <end position="723"/>
    </location>
</feature>
<dbReference type="SUPFAM" id="SSF57850">
    <property type="entry name" value="RING/U-box"/>
    <property type="match status" value="1"/>
</dbReference>
<keyword evidence="8" id="KW-0862">Zinc</keyword>